<dbReference type="Pfam" id="PF00378">
    <property type="entry name" value="ECH_1"/>
    <property type="match status" value="1"/>
</dbReference>
<dbReference type="CDD" id="cd06558">
    <property type="entry name" value="crotonase-like"/>
    <property type="match status" value="1"/>
</dbReference>
<dbReference type="GO" id="GO:0003824">
    <property type="term" value="F:catalytic activity"/>
    <property type="evidence" value="ECO:0007669"/>
    <property type="project" value="UniProtKB-ARBA"/>
</dbReference>
<sequence>MISYDLSDGVATITMDDGRANALSPAMQEAINETLDRATADDAAVVLAGRDGRFSAGFDLSVMSEGGQAVVDMVIGGFDLSLRLLEWPRPVVAACTGHAMAMGAFLLLSCDERVGADGPFKIAANEVSIGMTMPHTAVALMRMRLTPPAFQRSAILSETFDPQSAVTAGYLDRIVAPDQVLAEAQARAAQFLALDARAHRDTKGRVRAPGLDAMRAARDTDRAELTALFA</sequence>
<protein>
    <submittedName>
        <fullName evidence="1">Enoyl-CoA hydratase</fullName>
    </submittedName>
</protein>
<evidence type="ECO:0000313" key="1">
    <source>
        <dbReference type="EMBL" id="TDT16603.1"/>
    </source>
</evidence>
<accession>A0A4R7I257</accession>
<dbReference type="NCBIfam" id="NF004858">
    <property type="entry name" value="PRK06213.1"/>
    <property type="match status" value="1"/>
</dbReference>
<dbReference type="RefSeq" id="WP_133868963.1">
    <property type="nucleotide sequence ID" value="NZ_SOAU01000001.1"/>
</dbReference>
<name>A0A4R7I257_9ACTN</name>
<dbReference type="AlphaFoldDB" id="A0A4R7I257"/>
<dbReference type="PANTHER" id="PTHR11941:SF54">
    <property type="entry name" value="ENOYL-COA HYDRATASE, MITOCHONDRIAL"/>
    <property type="match status" value="1"/>
</dbReference>
<dbReference type="InterPro" id="IPR001753">
    <property type="entry name" value="Enoyl-CoA_hydra/iso"/>
</dbReference>
<reference evidence="1 2" key="1">
    <citation type="submission" date="2019-03" db="EMBL/GenBank/DDBJ databases">
        <title>Sequencing the genomes of 1000 actinobacteria strains.</title>
        <authorList>
            <person name="Klenk H.-P."/>
        </authorList>
    </citation>
    <scope>NUCLEOTIDE SEQUENCE [LARGE SCALE GENOMIC DNA]</scope>
    <source>
        <strain evidence="1 2">DSM 18936</strain>
    </source>
</reference>
<organism evidence="1 2">
    <name type="scientific">Ilumatobacter fluminis</name>
    <dbReference type="NCBI Taxonomy" id="467091"/>
    <lineage>
        <taxon>Bacteria</taxon>
        <taxon>Bacillati</taxon>
        <taxon>Actinomycetota</taxon>
        <taxon>Acidimicrobiia</taxon>
        <taxon>Acidimicrobiales</taxon>
        <taxon>Ilumatobacteraceae</taxon>
        <taxon>Ilumatobacter</taxon>
    </lineage>
</organism>
<dbReference type="Proteomes" id="UP000294558">
    <property type="component" value="Unassembled WGS sequence"/>
</dbReference>
<dbReference type="EMBL" id="SOAU01000001">
    <property type="protein sequence ID" value="TDT16603.1"/>
    <property type="molecule type" value="Genomic_DNA"/>
</dbReference>
<dbReference type="InterPro" id="IPR029045">
    <property type="entry name" value="ClpP/crotonase-like_dom_sf"/>
</dbReference>
<gene>
    <name evidence="1" type="ORF">BDK89_2194</name>
</gene>
<proteinExistence type="predicted"/>
<dbReference type="OrthoDB" id="8640486at2"/>
<dbReference type="GO" id="GO:0006635">
    <property type="term" value="P:fatty acid beta-oxidation"/>
    <property type="evidence" value="ECO:0007669"/>
    <property type="project" value="TreeGrafter"/>
</dbReference>
<keyword evidence="2" id="KW-1185">Reference proteome</keyword>
<dbReference type="SUPFAM" id="SSF52096">
    <property type="entry name" value="ClpP/crotonase"/>
    <property type="match status" value="1"/>
</dbReference>
<evidence type="ECO:0000313" key="2">
    <source>
        <dbReference type="Proteomes" id="UP000294558"/>
    </source>
</evidence>
<comment type="caution">
    <text evidence="1">The sequence shown here is derived from an EMBL/GenBank/DDBJ whole genome shotgun (WGS) entry which is preliminary data.</text>
</comment>
<dbReference type="Gene3D" id="3.90.226.10">
    <property type="entry name" value="2-enoyl-CoA Hydratase, Chain A, domain 1"/>
    <property type="match status" value="1"/>
</dbReference>
<dbReference type="PANTHER" id="PTHR11941">
    <property type="entry name" value="ENOYL-COA HYDRATASE-RELATED"/>
    <property type="match status" value="1"/>
</dbReference>